<dbReference type="AlphaFoldDB" id="A0AA38KYU8"/>
<sequence length="88" mass="10421">IKACDHALRSVMCEIDDVAVNVIYVHETYEAKYRLFEETMDRIEHYVNEGGLKNYMKESMEVMKTYMKESAEVMNTYVKESTEVMNTY</sequence>
<protein>
    <submittedName>
        <fullName evidence="1">Uncharacterized protein</fullName>
    </submittedName>
</protein>
<feature type="non-terminal residue" evidence="1">
    <location>
        <position position="1"/>
    </location>
</feature>
<evidence type="ECO:0000313" key="1">
    <source>
        <dbReference type="EMBL" id="KAH9310371.1"/>
    </source>
</evidence>
<dbReference type="Proteomes" id="UP000824469">
    <property type="component" value="Unassembled WGS sequence"/>
</dbReference>
<reference evidence="1 2" key="1">
    <citation type="journal article" date="2021" name="Nat. Plants">
        <title>The Taxus genome provides insights into paclitaxel biosynthesis.</title>
        <authorList>
            <person name="Xiong X."/>
            <person name="Gou J."/>
            <person name="Liao Q."/>
            <person name="Li Y."/>
            <person name="Zhou Q."/>
            <person name="Bi G."/>
            <person name="Li C."/>
            <person name="Du R."/>
            <person name="Wang X."/>
            <person name="Sun T."/>
            <person name="Guo L."/>
            <person name="Liang H."/>
            <person name="Lu P."/>
            <person name="Wu Y."/>
            <person name="Zhang Z."/>
            <person name="Ro D.K."/>
            <person name="Shang Y."/>
            <person name="Huang S."/>
            <person name="Yan J."/>
        </authorList>
    </citation>
    <scope>NUCLEOTIDE SEQUENCE [LARGE SCALE GENOMIC DNA]</scope>
    <source>
        <strain evidence="1">Ta-2019</strain>
    </source>
</reference>
<evidence type="ECO:0000313" key="2">
    <source>
        <dbReference type="Proteomes" id="UP000824469"/>
    </source>
</evidence>
<name>A0AA38KYU8_TAXCH</name>
<feature type="non-terminal residue" evidence="1">
    <location>
        <position position="88"/>
    </location>
</feature>
<gene>
    <name evidence="1" type="ORF">KI387_025406</name>
</gene>
<keyword evidence="2" id="KW-1185">Reference proteome</keyword>
<accession>A0AA38KYU8</accession>
<organism evidence="1 2">
    <name type="scientific">Taxus chinensis</name>
    <name type="common">Chinese yew</name>
    <name type="synonym">Taxus wallichiana var. chinensis</name>
    <dbReference type="NCBI Taxonomy" id="29808"/>
    <lineage>
        <taxon>Eukaryota</taxon>
        <taxon>Viridiplantae</taxon>
        <taxon>Streptophyta</taxon>
        <taxon>Embryophyta</taxon>
        <taxon>Tracheophyta</taxon>
        <taxon>Spermatophyta</taxon>
        <taxon>Pinopsida</taxon>
        <taxon>Pinidae</taxon>
        <taxon>Conifers II</taxon>
        <taxon>Cupressales</taxon>
        <taxon>Taxaceae</taxon>
        <taxon>Taxus</taxon>
    </lineage>
</organism>
<proteinExistence type="predicted"/>
<comment type="caution">
    <text evidence="1">The sequence shown here is derived from an EMBL/GenBank/DDBJ whole genome shotgun (WGS) entry which is preliminary data.</text>
</comment>
<dbReference type="EMBL" id="JAHRHJ020000006">
    <property type="protein sequence ID" value="KAH9310371.1"/>
    <property type="molecule type" value="Genomic_DNA"/>
</dbReference>